<protein>
    <submittedName>
        <fullName evidence="8">DNA-binding response regulator</fullName>
    </submittedName>
</protein>
<dbReference type="SMART" id="SM00421">
    <property type="entry name" value="HTH_LUXR"/>
    <property type="match status" value="1"/>
</dbReference>
<dbReference type="CDD" id="cd17535">
    <property type="entry name" value="REC_NarL-like"/>
    <property type="match status" value="1"/>
</dbReference>
<evidence type="ECO:0000259" key="6">
    <source>
        <dbReference type="PROSITE" id="PS50043"/>
    </source>
</evidence>
<dbReference type="RefSeq" id="WP_088910692.1">
    <property type="nucleotide sequence ID" value="NZ_CP018145.1"/>
</dbReference>
<evidence type="ECO:0000259" key="7">
    <source>
        <dbReference type="PROSITE" id="PS50110"/>
    </source>
</evidence>
<keyword evidence="2" id="KW-0805">Transcription regulation</keyword>
<dbReference type="GO" id="GO:0003677">
    <property type="term" value="F:DNA binding"/>
    <property type="evidence" value="ECO:0007669"/>
    <property type="project" value="UniProtKB-KW"/>
</dbReference>
<dbReference type="EMBL" id="CP018145">
    <property type="protein sequence ID" value="ASJ57234.1"/>
    <property type="molecule type" value="Genomic_DNA"/>
</dbReference>
<dbReference type="PRINTS" id="PR00038">
    <property type="entry name" value="HTHLUXR"/>
</dbReference>
<dbReference type="CDD" id="cd06170">
    <property type="entry name" value="LuxR_C_like"/>
    <property type="match status" value="1"/>
</dbReference>
<dbReference type="PROSITE" id="PS00622">
    <property type="entry name" value="HTH_LUXR_1"/>
    <property type="match status" value="1"/>
</dbReference>
<dbReference type="PROSITE" id="PS50043">
    <property type="entry name" value="HTH_LUXR_2"/>
    <property type="match status" value="1"/>
</dbReference>
<dbReference type="Gene3D" id="3.40.50.2300">
    <property type="match status" value="1"/>
</dbReference>
<reference evidence="8 9" key="1">
    <citation type="submission" date="2016-11" db="EMBL/GenBank/DDBJ databases">
        <authorList>
            <person name="Jaros S."/>
            <person name="Januszkiewicz K."/>
            <person name="Wedrychowicz H."/>
        </authorList>
    </citation>
    <scope>NUCLEOTIDE SEQUENCE [LARGE SCALE GENOMIC DNA]</scope>
    <source>
        <strain evidence="8 9">NF2</strain>
    </source>
</reference>
<dbReference type="SUPFAM" id="SSF46894">
    <property type="entry name" value="C-terminal effector domain of the bipartite response regulators"/>
    <property type="match status" value="1"/>
</dbReference>
<keyword evidence="1 5" id="KW-0597">Phosphoprotein</keyword>
<dbReference type="Pfam" id="PF00196">
    <property type="entry name" value="GerE"/>
    <property type="match status" value="1"/>
</dbReference>
<keyword evidence="4" id="KW-0804">Transcription</keyword>
<dbReference type="InterPro" id="IPR058245">
    <property type="entry name" value="NreC/VraR/RcsB-like_REC"/>
</dbReference>
<evidence type="ECO:0000256" key="4">
    <source>
        <dbReference type="ARBA" id="ARBA00023163"/>
    </source>
</evidence>
<dbReference type="GO" id="GO:0000160">
    <property type="term" value="P:phosphorelay signal transduction system"/>
    <property type="evidence" value="ECO:0007669"/>
    <property type="project" value="InterPro"/>
</dbReference>
<dbReference type="KEGG" id="bfm:BP422_29240"/>
<feature type="domain" description="Response regulatory" evidence="7">
    <location>
        <begin position="11"/>
        <end position="127"/>
    </location>
</feature>
<organism evidence="8 9">
    <name type="scientific">Brevibacillus formosus</name>
    <dbReference type="NCBI Taxonomy" id="54913"/>
    <lineage>
        <taxon>Bacteria</taxon>
        <taxon>Bacillati</taxon>
        <taxon>Bacillota</taxon>
        <taxon>Bacilli</taxon>
        <taxon>Bacillales</taxon>
        <taxon>Paenibacillaceae</taxon>
        <taxon>Brevibacillus</taxon>
    </lineage>
</organism>
<evidence type="ECO:0000313" key="9">
    <source>
        <dbReference type="Proteomes" id="UP000197781"/>
    </source>
</evidence>
<dbReference type="SUPFAM" id="SSF52172">
    <property type="entry name" value="CheY-like"/>
    <property type="match status" value="1"/>
</dbReference>
<dbReference type="Proteomes" id="UP000197781">
    <property type="component" value="Chromosome"/>
</dbReference>
<dbReference type="InterPro" id="IPR000792">
    <property type="entry name" value="Tscrpt_reg_LuxR_C"/>
</dbReference>
<gene>
    <name evidence="8" type="ORF">BP422_29240</name>
</gene>
<keyword evidence="3 8" id="KW-0238">DNA-binding</keyword>
<sequence length="239" mass="26830">MENQNKKETIRVVLVDDQTMIRQGLGYVIKMQKDMEVIGEASNGEEAVKIVGEIIPDVVLMDVQMPNMSGIDATREITRLHPSIKVLILTTFDTYDYIVDGIRAGAVGYMLKDSDSQDMLDLIRRAHQGEALFYTATAAKALAEVLQFQQKNHESASHSDSDADFDSALPPLVMFDQLTDRERDVLEQLSYGKRNDQIAQHLLISGGTVKTHIHRILQKMGVEDRTQAVAKAIRYKIVK</sequence>
<name>A0A220MPV0_9BACL</name>
<evidence type="ECO:0000256" key="1">
    <source>
        <dbReference type="ARBA" id="ARBA00022553"/>
    </source>
</evidence>
<evidence type="ECO:0000256" key="3">
    <source>
        <dbReference type="ARBA" id="ARBA00023125"/>
    </source>
</evidence>
<evidence type="ECO:0000256" key="5">
    <source>
        <dbReference type="PROSITE-ProRule" id="PRU00169"/>
    </source>
</evidence>
<dbReference type="PANTHER" id="PTHR43214">
    <property type="entry name" value="TWO-COMPONENT RESPONSE REGULATOR"/>
    <property type="match status" value="1"/>
</dbReference>
<accession>A0A220MPV0</accession>
<evidence type="ECO:0000313" key="8">
    <source>
        <dbReference type="EMBL" id="ASJ57234.1"/>
    </source>
</evidence>
<dbReference type="InterPro" id="IPR016032">
    <property type="entry name" value="Sig_transdc_resp-reg_C-effctor"/>
</dbReference>
<feature type="modified residue" description="4-aspartylphosphate" evidence="5">
    <location>
        <position position="62"/>
    </location>
</feature>
<evidence type="ECO:0000256" key="2">
    <source>
        <dbReference type="ARBA" id="ARBA00023015"/>
    </source>
</evidence>
<proteinExistence type="predicted"/>
<dbReference type="AlphaFoldDB" id="A0A220MPV0"/>
<dbReference type="SMART" id="SM00448">
    <property type="entry name" value="REC"/>
    <property type="match status" value="1"/>
</dbReference>
<dbReference type="InterPro" id="IPR039420">
    <property type="entry name" value="WalR-like"/>
</dbReference>
<feature type="domain" description="HTH luxR-type" evidence="6">
    <location>
        <begin position="171"/>
        <end position="236"/>
    </location>
</feature>
<dbReference type="InterPro" id="IPR001789">
    <property type="entry name" value="Sig_transdc_resp-reg_receiver"/>
</dbReference>
<dbReference type="PROSITE" id="PS50110">
    <property type="entry name" value="RESPONSE_REGULATORY"/>
    <property type="match status" value="1"/>
</dbReference>
<dbReference type="PANTHER" id="PTHR43214:SF24">
    <property type="entry name" value="TRANSCRIPTIONAL REGULATORY PROTEIN NARL-RELATED"/>
    <property type="match status" value="1"/>
</dbReference>
<dbReference type="InterPro" id="IPR011006">
    <property type="entry name" value="CheY-like_superfamily"/>
</dbReference>
<dbReference type="Pfam" id="PF00072">
    <property type="entry name" value="Response_reg"/>
    <property type="match status" value="1"/>
</dbReference>
<dbReference type="GO" id="GO:0006355">
    <property type="term" value="P:regulation of DNA-templated transcription"/>
    <property type="evidence" value="ECO:0007669"/>
    <property type="project" value="InterPro"/>
</dbReference>